<dbReference type="EMBL" id="ML996694">
    <property type="protein sequence ID" value="KAF2400967.1"/>
    <property type="molecule type" value="Genomic_DNA"/>
</dbReference>
<keyword evidence="5" id="KW-0067">ATP-binding</keyword>
<dbReference type="InterPro" id="IPR011545">
    <property type="entry name" value="DEAD/DEAH_box_helicase_dom"/>
</dbReference>
<organism evidence="11 12">
    <name type="scientific">Trichodelitschia bisporula</name>
    <dbReference type="NCBI Taxonomy" id="703511"/>
    <lineage>
        <taxon>Eukaryota</taxon>
        <taxon>Fungi</taxon>
        <taxon>Dikarya</taxon>
        <taxon>Ascomycota</taxon>
        <taxon>Pezizomycotina</taxon>
        <taxon>Dothideomycetes</taxon>
        <taxon>Dothideomycetes incertae sedis</taxon>
        <taxon>Phaeotrichales</taxon>
        <taxon>Phaeotrichaceae</taxon>
        <taxon>Trichodelitschia</taxon>
    </lineage>
</organism>
<evidence type="ECO:0000259" key="9">
    <source>
        <dbReference type="PROSITE" id="PS51192"/>
    </source>
</evidence>
<dbReference type="InterPro" id="IPR027417">
    <property type="entry name" value="P-loop_NTPase"/>
</dbReference>
<comment type="catalytic activity">
    <reaction evidence="7">
        <text>ATP + H2O = ADP + phosphate + H(+)</text>
        <dbReference type="Rhea" id="RHEA:13065"/>
        <dbReference type="ChEBI" id="CHEBI:15377"/>
        <dbReference type="ChEBI" id="CHEBI:15378"/>
        <dbReference type="ChEBI" id="CHEBI:30616"/>
        <dbReference type="ChEBI" id="CHEBI:43474"/>
        <dbReference type="ChEBI" id="CHEBI:456216"/>
        <dbReference type="EC" id="3.6.4.13"/>
    </reaction>
</comment>
<dbReference type="PROSITE" id="PS51192">
    <property type="entry name" value="HELICASE_ATP_BIND_1"/>
    <property type="match status" value="1"/>
</dbReference>
<dbReference type="SMART" id="SM00490">
    <property type="entry name" value="HELICc"/>
    <property type="match status" value="1"/>
</dbReference>
<evidence type="ECO:0000256" key="6">
    <source>
        <dbReference type="ARBA" id="ARBA00022884"/>
    </source>
</evidence>
<evidence type="ECO:0000256" key="8">
    <source>
        <dbReference type="SAM" id="MobiDB-lite"/>
    </source>
</evidence>
<evidence type="ECO:0000313" key="12">
    <source>
        <dbReference type="Proteomes" id="UP000799640"/>
    </source>
</evidence>
<evidence type="ECO:0000313" key="11">
    <source>
        <dbReference type="EMBL" id="KAF2400967.1"/>
    </source>
</evidence>
<dbReference type="Proteomes" id="UP000799640">
    <property type="component" value="Unassembled WGS sequence"/>
</dbReference>
<evidence type="ECO:0000256" key="2">
    <source>
        <dbReference type="ARBA" id="ARBA00022741"/>
    </source>
</evidence>
<dbReference type="SUPFAM" id="SSF52540">
    <property type="entry name" value="P-loop containing nucleoside triphosphate hydrolases"/>
    <property type="match status" value="1"/>
</dbReference>
<gene>
    <name evidence="11" type="ORF">EJ06DRAFT_581979</name>
</gene>
<feature type="domain" description="Helicase C-terminal" evidence="10">
    <location>
        <begin position="436"/>
        <end position="608"/>
    </location>
</feature>
<dbReference type="GO" id="GO:0003723">
    <property type="term" value="F:RNA binding"/>
    <property type="evidence" value="ECO:0007669"/>
    <property type="project" value="UniProtKB-KW"/>
</dbReference>
<feature type="region of interest" description="Disordered" evidence="8">
    <location>
        <begin position="231"/>
        <end position="266"/>
    </location>
</feature>
<dbReference type="Pfam" id="PF00270">
    <property type="entry name" value="DEAD"/>
    <property type="match status" value="1"/>
</dbReference>
<dbReference type="InterPro" id="IPR014001">
    <property type="entry name" value="Helicase_ATP-bd"/>
</dbReference>
<evidence type="ECO:0000256" key="5">
    <source>
        <dbReference type="ARBA" id="ARBA00022840"/>
    </source>
</evidence>
<dbReference type="OrthoDB" id="10256233at2759"/>
<dbReference type="AlphaFoldDB" id="A0A6G1HYQ2"/>
<feature type="domain" description="Helicase ATP-binding" evidence="9">
    <location>
        <begin position="195"/>
        <end position="405"/>
    </location>
</feature>
<name>A0A6G1HYQ2_9PEZI</name>
<feature type="region of interest" description="Disordered" evidence="8">
    <location>
        <begin position="88"/>
        <end position="116"/>
    </location>
</feature>
<dbReference type="PANTHER" id="PTHR47960">
    <property type="entry name" value="DEAD-BOX ATP-DEPENDENT RNA HELICASE 50"/>
    <property type="match status" value="1"/>
</dbReference>
<dbReference type="EC" id="3.6.4.13" evidence="1"/>
<sequence length="608" mass="66799">MLRSSTPICVLCEMRALLPGPARMAMQTRLAMQTRTLSLMHKKRPARMVLSKAVARPPPAMNSAGRRVRPRNTEGPFAALNQTEARIRGEIGPRSAAELKRSTRGKEGKGKEEKDKGFKALKMQRALQEIPYEVRQGVKKAIGERDRFEGFGLLEAVVESMGRALGGLEEVSPTAVQRLAIPELMGEGKRWRTRKERGEEMEQFLLAAETGSGKTLAYTLPIVDALKRAEMKEGEAEEAKEAEHGETKPNPLALEAPPLSTTQHSNAGRPRAIILVPTSELVDQVGTLVKSLSHTVKFRSAMISAAYSGVVIRNRVFAPAGIDILISTPHLLASIAESDPNVLSRVTHLVVDEADSLFDRSFAPLTSDIITRATPSLKQLILCSATIPLRLDTYLRKRFPEIRRLATPNLHAIPRRVQLTVVDTEKQPYQGNKDLACADMLYRLGKDSDDAPADAGKVKRMIVFVNEREKTVELANFLLSKGIDATALNRDLPARQQADLLAQFTDAGAPVPAPPVQEARRSGAPRRLLPGVKVLVTTDIASRGIDTAAVRHVVLYDVPHTTIDFIHRLGRTGRMGRRGRGVVLVGRHDRKDVVAEVKRGMFLGKALI</sequence>
<keyword evidence="12" id="KW-1185">Reference proteome</keyword>
<evidence type="ECO:0000256" key="7">
    <source>
        <dbReference type="ARBA" id="ARBA00047984"/>
    </source>
</evidence>
<dbReference type="Pfam" id="PF00271">
    <property type="entry name" value="Helicase_C"/>
    <property type="match status" value="1"/>
</dbReference>
<protein>
    <recommendedName>
        <fullName evidence="1">RNA helicase</fullName>
        <ecNumber evidence="1">3.6.4.13</ecNumber>
    </recommendedName>
</protein>
<dbReference type="Gene3D" id="3.40.50.300">
    <property type="entry name" value="P-loop containing nucleotide triphosphate hydrolases"/>
    <property type="match status" value="2"/>
</dbReference>
<dbReference type="PROSITE" id="PS51194">
    <property type="entry name" value="HELICASE_CTER"/>
    <property type="match status" value="1"/>
</dbReference>
<keyword evidence="4 11" id="KW-0347">Helicase</keyword>
<dbReference type="GO" id="GO:0016787">
    <property type="term" value="F:hydrolase activity"/>
    <property type="evidence" value="ECO:0007669"/>
    <property type="project" value="UniProtKB-KW"/>
</dbReference>
<dbReference type="GO" id="GO:0003724">
    <property type="term" value="F:RNA helicase activity"/>
    <property type="evidence" value="ECO:0007669"/>
    <property type="project" value="UniProtKB-EC"/>
</dbReference>
<evidence type="ECO:0000256" key="3">
    <source>
        <dbReference type="ARBA" id="ARBA00022801"/>
    </source>
</evidence>
<evidence type="ECO:0000259" key="10">
    <source>
        <dbReference type="PROSITE" id="PS51194"/>
    </source>
</evidence>
<accession>A0A6G1HYQ2</accession>
<keyword evidence="2" id="KW-0547">Nucleotide-binding</keyword>
<evidence type="ECO:0000256" key="1">
    <source>
        <dbReference type="ARBA" id="ARBA00012552"/>
    </source>
</evidence>
<dbReference type="SMART" id="SM00487">
    <property type="entry name" value="DEXDc"/>
    <property type="match status" value="1"/>
</dbReference>
<keyword evidence="6" id="KW-0694">RNA-binding</keyword>
<reference evidence="11" key="1">
    <citation type="journal article" date="2020" name="Stud. Mycol.">
        <title>101 Dothideomycetes genomes: a test case for predicting lifestyles and emergence of pathogens.</title>
        <authorList>
            <person name="Haridas S."/>
            <person name="Albert R."/>
            <person name="Binder M."/>
            <person name="Bloem J."/>
            <person name="Labutti K."/>
            <person name="Salamov A."/>
            <person name="Andreopoulos B."/>
            <person name="Baker S."/>
            <person name="Barry K."/>
            <person name="Bills G."/>
            <person name="Bluhm B."/>
            <person name="Cannon C."/>
            <person name="Castanera R."/>
            <person name="Culley D."/>
            <person name="Daum C."/>
            <person name="Ezra D."/>
            <person name="Gonzalez J."/>
            <person name="Henrissat B."/>
            <person name="Kuo A."/>
            <person name="Liang C."/>
            <person name="Lipzen A."/>
            <person name="Lutzoni F."/>
            <person name="Magnuson J."/>
            <person name="Mondo S."/>
            <person name="Nolan M."/>
            <person name="Ohm R."/>
            <person name="Pangilinan J."/>
            <person name="Park H.-J."/>
            <person name="Ramirez L."/>
            <person name="Alfaro M."/>
            <person name="Sun H."/>
            <person name="Tritt A."/>
            <person name="Yoshinaga Y."/>
            <person name="Zwiers L.-H."/>
            <person name="Turgeon B."/>
            <person name="Goodwin S."/>
            <person name="Spatafora J."/>
            <person name="Crous P."/>
            <person name="Grigoriev I."/>
        </authorList>
    </citation>
    <scope>NUCLEOTIDE SEQUENCE</scope>
    <source>
        <strain evidence="11">CBS 262.69</strain>
    </source>
</reference>
<dbReference type="InterPro" id="IPR001650">
    <property type="entry name" value="Helicase_C-like"/>
</dbReference>
<proteinExistence type="predicted"/>
<keyword evidence="3" id="KW-0378">Hydrolase</keyword>
<evidence type="ECO:0000256" key="4">
    <source>
        <dbReference type="ARBA" id="ARBA00022806"/>
    </source>
</evidence>
<dbReference type="GO" id="GO:0005524">
    <property type="term" value="F:ATP binding"/>
    <property type="evidence" value="ECO:0007669"/>
    <property type="project" value="UniProtKB-KW"/>
</dbReference>
<feature type="compositionally biased region" description="Basic and acidic residues" evidence="8">
    <location>
        <begin position="231"/>
        <end position="247"/>
    </location>
</feature>